<dbReference type="PANTHER" id="PTHR45968:SF3">
    <property type="entry name" value="OS04G0573100 PROTEIN"/>
    <property type="match status" value="1"/>
</dbReference>
<reference evidence="2 3" key="1">
    <citation type="journal article" date="2014" name="Nat. Commun.">
        <title>Klebsormidium flaccidum genome reveals primary factors for plant terrestrial adaptation.</title>
        <authorList>
            <person name="Hori K."/>
            <person name="Maruyama F."/>
            <person name="Fujisawa T."/>
            <person name="Togashi T."/>
            <person name="Yamamoto N."/>
            <person name="Seo M."/>
            <person name="Sato S."/>
            <person name="Yamada T."/>
            <person name="Mori H."/>
            <person name="Tajima N."/>
            <person name="Moriyama T."/>
            <person name="Ikeuchi M."/>
            <person name="Watanabe M."/>
            <person name="Wada H."/>
            <person name="Kobayashi K."/>
            <person name="Saito M."/>
            <person name="Masuda T."/>
            <person name="Sasaki-Sekimoto Y."/>
            <person name="Mashiguchi K."/>
            <person name="Awai K."/>
            <person name="Shimojima M."/>
            <person name="Masuda S."/>
            <person name="Iwai M."/>
            <person name="Nobusawa T."/>
            <person name="Narise T."/>
            <person name="Kondo S."/>
            <person name="Saito H."/>
            <person name="Sato R."/>
            <person name="Murakawa M."/>
            <person name="Ihara Y."/>
            <person name="Oshima-Yamada Y."/>
            <person name="Ohtaka K."/>
            <person name="Satoh M."/>
            <person name="Sonobe K."/>
            <person name="Ishii M."/>
            <person name="Ohtani R."/>
            <person name="Kanamori-Sato M."/>
            <person name="Honoki R."/>
            <person name="Miyazaki D."/>
            <person name="Mochizuki H."/>
            <person name="Umetsu J."/>
            <person name="Higashi K."/>
            <person name="Shibata D."/>
            <person name="Kamiya Y."/>
            <person name="Sato N."/>
            <person name="Nakamura Y."/>
            <person name="Tabata S."/>
            <person name="Ida S."/>
            <person name="Kurokawa K."/>
            <person name="Ohta H."/>
        </authorList>
    </citation>
    <scope>NUCLEOTIDE SEQUENCE [LARGE SCALE GENOMIC DNA]</scope>
    <source>
        <strain evidence="2 3">NIES-2285</strain>
    </source>
</reference>
<dbReference type="OrthoDB" id="269227at2759"/>
<dbReference type="SUPFAM" id="SSF51905">
    <property type="entry name" value="FAD/NAD(P)-binding domain"/>
    <property type="match status" value="1"/>
</dbReference>
<dbReference type="Pfam" id="PF00732">
    <property type="entry name" value="GMC_oxred_N"/>
    <property type="match status" value="1"/>
</dbReference>
<organism evidence="2 3">
    <name type="scientific">Klebsormidium nitens</name>
    <name type="common">Green alga</name>
    <name type="synonym">Ulothrix nitens</name>
    <dbReference type="NCBI Taxonomy" id="105231"/>
    <lineage>
        <taxon>Eukaryota</taxon>
        <taxon>Viridiplantae</taxon>
        <taxon>Streptophyta</taxon>
        <taxon>Klebsormidiophyceae</taxon>
        <taxon>Klebsormidiales</taxon>
        <taxon>Klebsormidiaceae</taxon>
        <taxon>Klebsormidium</taxon>
    </lineage>
</organism>
<dbReference type="PANTHER" id="PTHR45968">
    <property type="entry name" value="OSJNBA0019K04.7 PROTEIN"/>
    <property type="match status" value="1"/>
</dbReference>
<dbReference type="GO" id="GO:0050660">
    <property type="term" value="F:flavin adenine dinucleotide binding"/>
    <property type="evidence" value="ECO:0007669"/>
    <property type="project" value="InterPro"/>
</dbReference>
<dbReference type="Proteomes" id="UP000054558">
    <property type="component" value="Unassembled WGS sequence"/>
</dbReference>
<name>A0A1Y1I8W4_KLENI</name>
<feature type="non-terminal residue" evidence="2">
    <location>
        <position position="97"/>
    </location>
</feature>
<evidence type="ECO:0000313" key="2">
    <source>
        <dbReference type="EMBL" id="GAQ85136.1"/>
    </source>
</evidence>
<evidence type="ECO:0000259" key="1">
    <source>
        <dbReference type="Pfam" id="PF00732"/>
    </source>
</evidence>
<keyword evidence="3" id="KW-1185">Reference proteome</keyword>
<proteinExistence type="predicted"/>
<sequence>MGRGEFRSSLIPLQKAALQLLRTISLLKQQCGVSYDEVFLIDLTWVGVDFTAADNTARHADVNPGRGEVILCAGTVGTPQLLVLSGTGPAGALEKLG</sequence>
<dbReference type="InterPro" id="IPR036188">
    <property type="entry name" value="FAD/NAD-bd_sf"/>
</dbReference>
<dbReference type="AlphaFoldDB" id="A0A1Y1I8W4"/>
<accession>A0A1Y1I8W4</accession>
<dbReference type="Gene3D" id="3.50.50.60">
    <property type="entry name" value="FAD/NAD(P)-binding domain"/>
    <property type="match status" value="1"/>
</dbReference>
<protein>
    <recommendedName>
        <fullName evidence="1">Glucose-methanol-choline oxidoreductase N-terminal domain-containing protein</fullName>
    </recommendedName>
</protein>
<gene>
    <name evidence="2" type="ORF">KFL_002200210</name>
</gene>
<feature type="domain" description="Glucose-methanol-choline oxidoreductase N-terminal" evidence="1">
    <location>
        <begin position="45"/>
        <end position="90"/>
    </location>
</feature>
<dbReference type="GO" id="GO:0016614">
    <property type="term" value="F:oxidoreductase activity, acting on CH-OH group of donors"/>
    <property type="evidence" value="ECO:0007669"/>
    <property type="project" value="InterPro"/>
</dbReference>
<evidence type="ECO:0000313" key="3">
    <source>
        <dbReference type="Proteomes" id="UP000054558"/>
    </source>
</evidence>
<dbReference type="InterPro" id="IPR051871">
    <property type="entry name" value="GMC_Oxidoreductase-Related"/>
</dbReference>
<dbReference type="EMBL" id="DF237169">
    <property type="protein sequence ID" value="GAQ85136.1"/>
    <property type="molecule type" value="Genomic_DNA"/>
</dbReference>
<dbReference type="InterPro" id="IPR000172">
    <property type="entry name" value="GMC_OxRdtase_N"/>
</dbReference>